<feature type="transmembrane region" description="Helical" evidence="6">
    <location>
        <begin position="262"/>
        <end position="286"/>
    </location>
</feature>
<gene>
    <name evidence="8" type="ORF">EJ08DRAFT_572017</name>
</gene>
<accession>A0A9P4TXX0</accession>
<feature type="transmembrane region" description="Helical" evidence="6">
    <location>
        <begin position="222"/>
        <end position="242"/>
    </location>
</feature>
<evidence type="ECO:0000256" key="3">
    <source>
        <dbReference type="ARBA" id="ARBA00022989"/>
    </source>
</evidence>
<feature type="transmembrane region" description="Helical" evidence="6">
    <location>
        <begin position="137"/>
        <end position="159"/>
    </location>
</feature>
<dbReference type="OrthoDB" id="4682787at2759"/>
<dbReference type="PANTHER" id="PTHR33048:SF96">
    <property type="entry name" value="INTEGRAL MEMBRANE PROTEIN"/>
    <property type="match status" value="1"/>
</dbReference>
<dbReference type="InterPro" id="IPR049326">
    <property type="entry name" value="Rhodopsin_dom_fungi"/>
</dbReference>
<dbReference type="EMBL" id="MU007048">
    <property type="protein sequence ID" value="KAF2429293.1"/>
    <property type="molecule type" value="Genomic_DNA"/>
</dbReference>
<proteinExistence type="inferred from homology"/>
<feature type="domain" description="Rhodopsin" evidence="7">
    <location>
        <begin position="27"/>
        <end position="287"/>
    </location>
</feature>
<dbReference type="AlphaFoldDB" id="A0A9P4TXX0"/>
<evidence type="ECO:0000313" key="8">
    <source>
        <dbReference type="EMBL" id="KAF2429293.1"/>
    </source>
</evidence>
<evidence type="ECO:0000256" key="1">
    <source>
        <dbReference type="ARBA" id="ARBA00004141"/>
    </source>
</evidence>
<organism evidence="8 9">
    <name type="scientific">Tothia fuscella</name>
    <dbReference type="NCBI Taxonomy" id="1048955"/>
    <lineage>
        <taxon>Eukaryota</taxon>
        <taxon>Fungi</taxon>
        <taxon>Dikarya</taxon>
        <taxon>Ascomycota</taxon>
        <taxon>Pezizomycotina</taxon>
        <taxon>Dothideomycetes</taxon>
        <taxon>Pleosporomycetidae</taxon>
        <taxon>Venturiales</taxon>
        <taxon>Cylindrosympodiaceae</taxon>
        <taxon>Tothia</taxon>
    </lineage>
</organism>
<comment type="caution">
    <text evidence="8">The sequence shown here is derived from an EMBL/GenBank/DDBJ whole genome shotgun (WGS) entry which is preliminary data.</text>
</comment>
<dbReference type="PANTHER" id="PTHR33048">
    <property type="entry name" value="PTH11-LIKE INTEGRAL MEMBRANE PROTEIN (AFU_ORTHOLOGUE AFUA_5G11245)"/>
    <property type="match status" value="1"/>
</dbReference>
<dbReference type="Pfam" id="PF20684">
    <property type="entry name" value="Fung_rhodopsin"/>
    <property type="match status" value="1"/>
</dbReference>
<sequence length="295" mass="32910">QDTSFAGHPFVPLTILFLVLTYISVALRLWTRKSFVRITGWDDITMLVTLLTFSVFCATLLALFALVGTAHGFQSVDWERIRTLAGVSFPFIPGPTYLKSLQVMLCTEIFYILTMILLKISLCLFFMRFLITRWQRLVILSTVILATLFGVAHLFFAIFQCGYFTDIDQFIVRIATGACASEPISKGMNYTYAVLTMITDWICGLLPIFILKGSTMPRKTKWAVGTLLAFGSIGSIASIVRITHIASITTTTGDFFDHVARLAIWSIIELGMGITVASLATLRPLFKGLSEKTRK</sequence>
<evidence type="ECO:0000256" key="4">
    <source>
        <dbReference type="ARBA" id="ARBA00023136"/>
    </source>
</evidence>
<keyword evidence="3 6" id="KW-1133">Transmembrane helix</keyword>
<keyword evidence="4 6" id="KW-0472">Membrane</keyword>
<evidence type="ECO:0000256" key="2">
    <source>
        <dbReference type="ARBA" id="ARBA00022692"/>
    </source>
</evidence>
<evidence type="ECO:0000256" key="5">
    <source>
        <dbReference type="ARBA" id="ARBA00038359"/>
    </source>
</evidence>
<dbReference type="InterPro" id="IPR052337">
    <property type="entry name" value="SAT4-like"/>
</dbReference>
<feature type="non-terminal residue" evidence="8">
    <location>
        <position position="1"/>
    </location>
</feature>
<feature type="transmembrane region" description="Helical" evidence="6">
    <location>
        <begin position="43"/>
        <end position="67"/>
    </location>
</feature>
<feature type="transmembrane region" description="Helical" evidence="6">
    <location>
        <begin position="12"/>
        <end position="31"/>
    </location>
</feature>
<keyword evidence="9" id="KW-1185">Reference proteome</keyword>
<reference evidence="8" key="1">
    <citation type="journal article" date="2020" name="Stud. Mycol.">
        <title>101 Dothideomycetes genomes: a test case for predicting lifestyles and emergence of pathogens.</title>
        <authorList>
            <person name="Haridas S."/>
            <person name="Albert R."/>
            <person name="Binder M."/>
            <person name="Bloem J."/>
            <person name="Labutti K."/>
            <person name="Salamov A."/>
            <person name="Andreopoulos B."/>
            <person name="Baker S."/>
            <person name="Barry K."/>
            <person name="Bills G."/>
            <person name="Bluhm B."/>
            <person name="Cannon C."/>
            <person name="Castanera R."/>
            <person name="Culley D."/>
            <person name="Daum C."/>
            <person name="Ezra D."/>
            <person name="Gonzalez J."/>
            <person name="Henrissat B."/>
            <person name="Kuo A."/>
            <person name="Liang C."/>
            <person name="Lipzen A."/>
            <person name="Lutzoni F."/>
            <person name="Magnuson J."/>
            <person name="Mondo S."/>
            <person name="Nolan M."/>
            <person name="Ohm R."/>
            <person name="Pangilinan J."/>
            <person name="Park H.-J."/>
            <person name="Ramirez L."/>
            <person name="Alfaro M."/>
            <person name="Sun H."/>
            <person name="Tritt A."/>
            <person name="Yoshinaga Y."/>
            <person name="Zwiers L.-H."/>
            <person name="Turgeon B."/>
            <person name="Goodwin S."/>
            <person name="Spatafora J."/>
            <person name="Crous P."/>
            <person name="Grigoriev I."/>
        </authorList>
    </citation>
    <scope>NUCLEOTIDE SEQUENCE</scope>
    <source>
        <strain evidence="8">CBS 130266</strain>
    </source>
</reference>
<evidence type="ECO:0000313" key="9">
    <source>
        <dbReference type="Proteomes" id="UP000800235"/>
    </source>
</evidence>
<feature type="non-terminal residue" evidence="8">
    <location>
        <position position="295"/>
    </location>
</feature>
<dbReference type="Proteomes" id="UP000800235">
    <property type="component" value="Unassembled WGS sequence"/>
</dbReference>
<keyword evidence="2 6" id="KW-0812">Transmembrane</keyword>
<feature type="transmembrane region" description="Helical" evidence="6">
    <location>
        <begin position="190"/>
        <end position="210"/>
    </location>
</feature>
<comment type="subcellular location">
    <subcellularLocation>
        <location evidence="1">Membrane</location>
        <topology evidence="1">Multi-pass membrane protein</topology>
    </subcellularLocation>
</comment>
<name>A0A9P4TXX0_9PEZI</name>
<protein>
    <recommendedName>
        <fullName evidence="7">Rhodopsin domain-containing protein</fullName>
    </recommendedName>
</protein>
<comment type="similarity">
    <text evidence="5">Belongs to the SAT4 family.</text>
</comment>
<dbReference type="GO" id="GO:0016020">
    <property type="term" value="C:membrane"/>
    <property type="evidence" value="ECO:0007669"/>
    <property type="project" value="UniProtKB-SubCell"/>
</dbReference>
<evidence type="ECO:0000259" key="7">
    <source>
        <dbReference type="Pfam" id="PF20684"/>
    </source>
</evidence>
<evidence type="ECO:0000256" key="6">
    <source>
        <dbReference type="SAM" id="Phobius"/>
    </source>
</evidence>
<feature type="transmembrane region" description="Helical" evidence="6">
    <location>
        <begin position="109"/>
        <end position="130"/>
    </location>
</feature>